<name>A0ABQ9GGF6_9NEOP</name>
<dbReference type="InterPro" id="IPR001202">
    <property type="entry name" value="WW_dom"/>
</dbReference>
<reference evidence="3 4" key="1">
    <citation type="submission" date="2023-02" db="EMBL/GenBank/DDBJ databases">
        <title>LHISI_Scaffold_Assembly.</title>
        <authorList>
            <person name="Stuart O.P."/>
            <person name="Cleave R."/>
            <person name="Magrath M.J.L."/>
            <person name="Mikheyev A.S."/>
        </authorList>
    </citation>
    <scope>NUCLEOTIDE SEQUENCE [LARGE SCALE GENOMIC DNA]</scope>
    <source>
        <strain evidence="3">Daus_M_001</strain>
        <tissue evidence="3">Leg muscle</tissue>
    </source>
</reference>
<evidence type="ECO:0000256" key="1">
    <source>
        <dbReference type="SAM" id="MobiDB-lite"/>
    </source>
</evidence>
<evidence type="ECO:0000313" key="4">
    <source>
        <dbReference type="Proteomes" id="UP001159363"/>
    </source>
</evidence>
<evidence type="ECO:0000313" key="3">
    <source>
        <dbReference type="EMBL" id="KAJ8870719.1"/>
    </source>
</evidence>
<keyword evidence="4" id="KW-1185">Reference proteome</keyword>
<comment type="caution">
    <text evidence="3">The sequence shown here is derived from an EMBL/GenBank/DDBJ whole genome shotgun (WGS) entry which is preliminary data.</text>
</comment>
<dbReference type="Proteomes" id="UP001159363">
    <property type="component" value="Chromosome 12"/>
</dbReference>
<dbReference type="EMBL" id="JARBHB010000013">
    <property type="protein sequence ID" value="KAJ8870719.1"/>
    <property type="molecule type" value="Genomic_DNA"/>
</dbReference>
<organism evidence="3 4">
    <name type="scientific">Dryococelus australis</name>
    <dbReference type="NCBI Taxonomy" id="614101"/>
    <lineage>
        <taxon>Eukaryota</taxon>
        <taxon>Metazoa</taxon>
        <taxon>Ecdysozoa</taxon>
        <taxon>Arthropoda</taxon>
        <taxon>Hexapoda</taxon>
        <taxon>Insecta</taxon>
        <taxon>Pterygota</taxon>
        <taxon>Neoptera</taxon>
        <taxon>Polyneoptera</taxon>
        <taxon>Phasmatodea</taxon>
        <taxon>Verophasmatodea</taxon>
        <taxon>Anareolatae</taxon>
        <taxon>Phasmatidae</taxon>
        <taxon>Eurycanthinae</taxon>
        <taxon>Dryococelus</taxon>
    </lineage>
</organism>
<dbReference type="SUPFAM" id="SSF51045">
    <property type="entry name" value="WW domain"/>
    <property type="match status" value="1"/>
</dbReference>
<gene>
    <name evidence="3" type="ORF">PR048_029744</name>
</gene>
<feature type="compositionally biased region" description="Pro residues" evidence="1">
    <location>
        <begin position="144"/>
        <end position="175"/>
    </location>
</feature>
<dbReference type="Gene3D" id="2.20.70.10">
    <property type="match status" value="1"/>
</dbReference>
<protein>
    <recommendedName>
        <fullName evidence="2">WW domain-containing protein</fullName>
    </recommendedName>
</protein>
<dbReference type="PROSITE" id="PS50020">
    <property type="entry name" value="WW_DOMAIN_2"/>
    <property type="match status" value="1"/>
</dbReference>
<dbReference type="InterPro" id="IPR036020">
    <property type="entry name" value="WW_dom_sf"/>
</dbReference>
<proteinExistence type="predicted"/>
<sequence>MANEFDFALRLACSDGVDSAIECASLQCSMLACWGVAINPAWVWDVSVTEEVQCRENSVSGGKPNCVANTASAHLPRVVDEAVASVQASASRSRISFCSISRGTRTYKRYYYCNLETGSTQWEYPELPGEDVVGAGDEMEICCTPPPPPATSPPPPPPPPQISPCRDPSPPPPPRISDHEPSSPLPPQGDGGFFCGHLEAQLKLGSDHINRVLRLAERVEEDTLQVELFKAHCGDLEKLKIDF</sequence>
<accession>A0ABQ9GGF6</accession>
<feature type="domain" description="WW" evidence="2">
    <location>
        <begin position="109"/>
        <end position="127"/>
    </location>
</feature>
<evidence type="ECO:0000259" key="2">
    <source>
        <dbReference type="PROSITE" id="PS50020"/>
    </source>
</evidence>
<feature type="region of interest" description="Disordered" evidence="1">
    <location>
        <begin position="143"/>
        <end position="191"/>
    </location>
</feature>